<comment type="caution">
    <text evidence="2">The sequence shown here is derived from an EMBL/GenBank/DDBJ whole genome shotgun (WGS) entry which is preliminary data.</text>
</comment>
<dbReference type="Proteomes" id="UP001589867">
    <property type="component" value="Unassembled WGS sequence"/>
</dbReference>
<dbReference type="Gene3D" id="2.60.120.200">
    <property type="match status" value="1"/>
</dbReference>
<reference evidence="2 3" key="1">
    <citation type="submission" date="2024-09" db="EMBL/GenBank/DDBJ databases">
        <authorList>
            <person name="Sun Q."/>
            <person name="Mori K."/>
        </authorList>
    </citation>
    <scope>NUCLEOTIDE SEQUENCE [LARGE SCALE GENOMIC DNA]</scope>
    <source>
        <strain evidence="2 3">TBRC 3947</strain>
    </source>
</reference>
<sequence length="125" mass="13816">MRPARTSRRTAPPWTPPARTRWRRRSSSPACPARTGRPRPRTARSAVRSPLATPRPATSGEWTHLTGVFDAVAKTVTLYVNGVGVRVGRGHHPRVRRPRPSDQCGRCGGQFLLRVQPGRSGDDPH</sequence>
<feature type="region of interest" description="Disordered" evidence="1">
    <location>
        <begin position="1"/>
        <end position="61"/>
    </location>
</feature>
<feature type="region of interest" description="Disordered" evidence="1">
    <location>
        <begin position="88"/>
        <end position="108"/>
    </location>
</feature>
<evidence type="ECO:0000313" key="3">
    <source>
        <dbReference type="Proteomes" id="UP001589867"/>
    </source>
</evidence>
<organism evidence="2 3">
    <name type="scientific">Phytohabitans kaempferiae</name>
    <dbReference type="NCBI Taxonomy" id="1620943"/>
    <lineage>
        <taxon>Bacteria</taxon>
        <taxon>Bacillati</taxon>
        <taxon>Actinomycetota</taxon>
        <taxon>Actinomycetes</taxon>
        <taxon>Micromonosporales</taxon>
        <taxon>Micromonosporaceae</taxon>
    </lineage>
</organism>
<evidence type="ECO:0000313" key="2">
    <source>
        <dbReference type="EMBL" id="MFC0526929.1"/>
    </source>
</evidence>
<evidence type="ECO:0000256" key="1">
    <source>
        <dbReference type="SAM" id="MobiDB-lite"/>
    </source>
</evidence>
<dbReference type="SUPFAM" id="SSF49899">
    <property type="entry name" value="Concanavalin A-like lectins/glucanases"/>
    <property type="match status" value="1"/>
</dbReference>
<dbReference type="EMBL" id="JBHLUH010000005">
    <property type="protein sequence ID" value="MFC0526929.1"/>
    <property type="molecule type" value="Genomic_DNA"/>
</dbReference>
<accession>A0ABV6LWY8</accession>
<dbReference type="InterPro" id="IPR013320">
    <property type="entry name" value="ConA-like_dom_sf"/>
</dbReference>
<feature type="compositionally biased region" description="Basic residues" evidence="1">
    <location>
        <begin position="88"/>
        <end position="98"/>
    </location>
</feature>
<proteinExistence type="predicted"/>
<name>A0ABV6LWY8_9ACTN</name>
<keyword evidence="3" id="KW-1185">Reference proteome</keyword>
<dbReference type="RefSeq" id="WP_377245819.1">
    <property type="nucleotide sequence ID" value="NZ_JBHLUH010000005.1"/>
</dbReference>
<dbReference type="Pfam" id="PF13385">
    <property type="entry name" value="Laminin_G_3"/>
    <property type="match status" value="1"/>
</dbReference>
<protein>
    <submittedName>
        <fullName evidence="2">LamG-like jellyroll fold domain-containing protein</fullName>
    </submittedName>
</protein>
<gene>
    <name evidence="2" type="ORF">ACFFIA_04585</name>
</gene>